<accession>A0A2V4B1H9</accession>
<keyword evidence="2" id="KW-1185">Reference proteome</keyword>
<dbReference type="EMBL" id="MASW01000002">
    <property type="protein sequence ID" value="PXY27238.1"/>
    <property type="molecule type" value="Genomic_DNA"/>
</dbReference>
<organism evidence="1 2">
    <name type="scientific">Prauserella muralis</name>
    <dbReference type="NCBI Taxonomy" id="588067"/>
    <lineage>
        <taxon>Bacteria</taxon>
        <taxon>Bacillati</taxon>
        <taxon>Actinomycetota</taxon>
        <taxon>Actinomycetes</taxon>
        <taxon>Pseudonocardiales</taxon>
        <taxon>Pseudonocardiaceae</taxon>
        <taxon>Prauserella</taxon>
    </lineage>
</organism>
<dbReference type="RefSeq" id="WP_211330317.1">
    <property type="nucleotide sequence ID" value="NZ_MASW01000002.1"/>
</dbReference>
<comment type="caution">
    <text evidence="1">The sequence shown here is derived from an EMBL/GenBank/DDBJ whole genome shotgun (WGS) entry which is preliminary data.</text>
</comment>
<gene>
    <name evidence="1" type="ORF">BAY60_12295</name>
</gene>
<protein>
    <submittedName>
        <fullName evidence="1">Uncharacterized protein</fullName>
    </submittedName>
</protein>
<sequence length="303" mass="29746">MQVGAGLLGALAVAASAAGWWLLGGFALAALLAACAQWTVPEPEGRTGRLLAGLPTVSALSRVVLFASVFAAYSVPAYRPLAAAGFVVLVAVADAAGIHLGGYWRRWIAGLLIVAALAFVALCVAIEPAARPEPPGSPGWSGLLLAAAVGLPAFAGLDRRRLAAGTVLALAVAAAALYQAGPVRLGLSPTSLRDVLAAADAQALEPVLGVVVVLATAPAALLAFTAAREAVRPANRVRGALVAGLAAALAAAVLTPLGAVLLAAGLAVAEALAAAVATGRPTGRAVATGVLAVALLAGLVFAW</sequence>
<dbReference type="AlphaFoldDB" id="A0A2V4B1H9"/>
<name>A0A2V4B1H9_9PSEU</name>
<evidence type="ECO:0000313" key="2">
    <source>
        <dbReference type="Proteomes" id="UP000249915"/>
    </source>
</evidence>
<reference evidence="1 2" key="1">
    <citation type="submission" date="2016-07" db="EMBL/GenBank/DDBJ databases">
        <title>Draft genome sequence of Prauserella muralis DSM 45305, isolated from a mould-covered wall in an indoor environment.</title>
        <authorList>
            <person name="Ruckert C."/>
            <person name="Albersmeier A."/>
            <person name="Jiang C.-L."/>
            <person name="Jiang Y."/>
            <person name="Kalinowski J."/>
            <person name="Schneider O."/>
            <person name="Winkler A."/>
            <person name="Zotchev S.B."/>
        </authorList>
    </citation>
    <scope>NUCLEOTIDE SEQUENCE [LARGE SCALE GENOMIC DNA]</scope>
    <source>
        <strain evidence="1 2">DSM 45305</strain>
    </source>
</reference>
<dbReference type="Proteomes" id="UP000249915">
    <property type="component" value="Unassembled WGS sequence"/>
</dbReference>
<evidence type="ECO:0000313" key="1">
    <source>
        <dbReference type="EMBL" id="PXY27238.1"/>
    </source>
</evidence>
<proteinExistence type="predicted"/>